<dbReference type="FunCoup" id="A0A066WEB0">
    <property type="interactions" value="128"/>
</dbReference>
<dbReference type="InterPro" id="IPR013785">
    <property type="entry name" value="Aldolase_TIM"/>
</dbReference>
<dbReference type="OMA" id="WHDPDMI"/>
<reference evidence="14 15" key="1">
    <citation type="submission" date="2014-05" db="EMBL/GenBank/DDBJ databases">
        <title>Draft genome sequence of a rare smut relative, Tilletiaria anomala UBC 951.</title>
        <authorList>
            <consortium name="DOE Joint Genome Institute"/>
            <person name="Toome M."/>
            <person name="Kuo A."/>
            <person name="Henrissat B."/>
            <person name="Lipzen A."/>
            <person name="Tritt A."/>
            <person name="Yoshinaga Y."/>
            <person name="Zane M."/>
            <person name="Barry K."/>
            <person name="Grigoriev I.V."/>
            <person name="Spatafora J.W."/>
            <person name="Aimea M.C."/>
        </authorList>
    </citation>
    <scope>NUCLEOTIDE SEQUENCE [LARGE SCALE GENOMIC DNA]</scope>
    <source>
        <strain evidence="14 15">UBC 951</strain>
    </source>
</reference>
<keyword evidence="6 12" id="KW-0732">Signal</keyword>
<dbReference type="EMBL" id="JMSN01000018">
    <property type="protein sequence ID" value="KDN50838.1"/>
    <property type="molecule type" value="Genomic_DNA"/>
</dbReference>
<dbReference type="SUPFAM" id="SSF51445">
    <property type="entry name" value="(Trans)glycosidases"/>
    <property type="match status" value="1"/>
</dbReference>
<organism evidence="14 15">
    <name type="scientific">Tilletiaria anomala (strain ATCC 24038 / CBS 436.72 / UBC 951)</name>
    <dbReference type="NCBI Taxonomy" id="1037660"/>
    <lineage>
        <taxon>Eukaryota</taxon>
        <taxon>Fungi</taxon>
        <taxon>Dikarya</taxon>
        <taxon>Basidiomycota</taxon>
        <taxon>Ustilaginomycotina</taxon>
        <taxon>Exobasidiomycetes</taxon>
        <taxon>Georgefischeriales</taxon>
        <taxon>Tilletiariaceae</taxon>
        <taxon>Tilletiaria</taxon>
    </lineage>
</organism>
<dbReference type="PROSITE" id="PS00512">
    <property type="entry name" value="ALPHA_GALACTOSIDASE"/>
    <property type="match status" value="1"/>
</dbReference>
<comment type="subcellular location">
    <subcellularLocation>
        <location evidence="2">Secreted</location>
    </subcellularLocation>
</comment>
<dbReference type="Gene3D" id="3.20.20.70">
    <property type="entry name" value="Aldolase class I"/>
    <property type="match status" value="1"/>
</dbReference>
<dbReference type="GO" id="GO:0005995">
    <property type="term" value="P:melibiose catabolic process"/>
    <property type="evidence" value="ECO:0007669"/>
    <property type="project" value="UniProtKB-ARBA"/>
</dbReference>
<dbReference type="SUPFAM" id="SSF51011">
    <property type="entry name" value="Glycosyl hydrolase domain"/>
    <property type="match status" value="1"/>
</dbReference>
<dbReference type="InterPro" id="IPR013780">
    <property type="entry name" value="Glyco_hydro_b"/>
</dbReference>
<dbReference type="GO" id="GO:0004557">
    <property type="term" value="F:alpha-galactosidase activity"/>
    <property type="evidence" value="ECO:0007669"/>
    <property type="project" value="UniProtKB-EC"/>
</dbReference>
<keyword evidence="8 11" id="KW-1015">Disulfide bond</keyword>
<evidence type="ECO:0000256" key="10">
    <source>
        <dbReference type="ARBA" id="ARBA00023295"/>
    </source>
</evidence>
<dbReference type="InterPro" id="IPR041233">
    <property type="entry name" value="Melibiase_C"/>
</dbReference>
<accession>A0A066WEB0</accession>
<evidence type="ECO:0000256" key="1">
    <source>
        <dbReference type="ARBA" id="ARBA00001255"/>
    </source>
</evidence>
<dbReference type="GeneID" id="25267651"/>
<dbReference type="CDD" id="cd14792">
    <property type="entry name" value="GH27"/>
    <property type="match status" value="1"/>
</dbReference>
<comment type="catalytic activity">
    <reaction evidence="1 11">
        <text>Hydrolysis of terminal, non-reducing alpha-D-galactose residues in alpha-D-galactosides, including galactose oligosaccharides, galactomannans and galactolipids.</text>
        <dbReference type="EC" id="3.2.1.22"/>
    </reaction>
</comment>
<name>A0A066WEB0_TILAU</name>
<dbReference type="InterPro" id="IPR017853">
    <property type="entry name" value="GH"/>
</dbReference>
<protein>
    <recommendedName>
        <fullName evidence="4 11">Alpha-galactosidase</fullName>
        <ecNumber evidence="4 11">3.2.1.22</ecNumber>
    </recommendedName>
    <alternativeName>
        <fullName evidence="11">Melibiase</fullName>
    </alternativeName>
</protein>
<dbReference type="EC" id="3.2.1.22" evidence="4 11"/>
<dbReference type="Pfam" id="PF17801">
    <property type="entry name" value="Melibiase_C"/>
    <property type="match status" value="1"/>
</dbReference>
<comment type="similarity">
    <text evidence="3 11">Belongs to the glycosyl hydrolase 27 family.</text>
</comment>
<gene>
    <name evidence="14" type="ORF">K437DRAFT_60457</name>
</gene>
<evidence type="ECO:0000256" key="9">
    <source>
        <dbReference type="ARBA" id="ARBA00023180"/>
    </source>
</evidence>
<proteinExistence type="inferred from homology"/>
<evidence type="ECO:0000256" key="7">
    <source>
        <dbReference type="ARBA" id="ARBA00022801"/>
    </source>
</evidence>
<evidence type="ECO:0000313" key="14">
    <source>
        <dbReference type="EMBL" id="KDN50838.1"/>
    </source>
</evidence>
<evidence type="ECO:0000256" key="3">
    <source>
        <dbReference type="ARBA" id="ARBA00009743"/>
    </source>
</evidence>
<dbReference type="PANTHER" id="PTHR11452:SF75">
    <property type="entry name" value="ALPHA-GALACTOSIDASE MEL1"/>
    <property type="match status" value="1"/>
</dbReference>
<keyword evidence="9" id="KW-0325">Glycoprotein</keyword>
<dbReference type="Gene3D" id="2.60.40.1180">
    <property type="entry name" value="Golgi alpha-mannosidase II"/>
    <property type="match status" value="1"/>
</dbReference>
<evidence type="ECO:0000256" key="11">
    <source>
        <dbReference type="RuleBase" id="RU361168"/>
    </source>
</evidence>
<keyword evidence="15" id="KW-1185">Reference proteome</keyword>
<dbReference type="Pfam" id="PF16499">
    <property type="entry name" value="Melibiase_2"/>
    <property type="match status" value="1"/>
</dbReference>
<keyword evidence="7 11" id="KW-0378">Hydrolase</keyword>
<feature type="domain" description="Alpha galactosidase C-terminal" evidence="13">
    <location>
        <begin position="342"/>
        <end position="437"/>
    </location>
</feature>
<dbReference type="PANTHER" id="PTHR11452">
    <property type="entry name" value="ALPHA-GALACTOSIDASE/ALPHA-N-ACETYLGALACTOSAMINIDASE"/>
    <property type="match status" value="1"/>
</dbReference>
<evidence type="ECO:0000256" key="5">
    <source>
        <dbReference type="ARBA" id="ARBA00022525"/>
    </source>
</evidence>
<dbReference type="PRINTS" id="PR00740">
    <property type="entry name" value="GLHYDRLASE27"/>
</dbReference>
<dbReference type="HOGENOM" id="CLU_013093_1_0_1"/>
<feature type="chain" id="PRO_5001633746" description="Alpha-galactosidase" evidence="12">
    <location>
        <begin position="24"/>
        <end position="486"/>
    </location>
</feature>
<keyword evidence="5" id="KW-0964">Secreted</keyword>
<keyword evidence="10 11" id="KW-0326">Glycosidase</keyword>
<evidence type="ECO:0000256" key="6">
    <source>
        <dbReference type="ARBA" id="ARBA00022729"/>
    </source>
</evidence>
<dbReference type="STRING" id="1037660.A0A066WEB0"/>
<sequence>MIYQALLSLVSSAIILGSAPAQALDNGLALTPQRGWNTWNKYGCNINASIILANGKALIDEGLHKAGYEYVVVDDCWQGPRDPSTGRITVDSTKFPHGLKNLTDEIHAMGLKAGIYSSAGSMTCGRHVGSLDHEEIDAQTFADWGFDYLKYDNCFNEGRSGTPKISYDRYNAMTMALNKTGRPILFSLCQWGEDSSYLWAPTIANSWRISGDIYDNFDRADARCPCDDMTTQTCYLQGFHCSVKKIVNFAKSLGQKAFPSAWLDLDMLEVGNGGMSTTEYVTHFSMWAMMRSAMILGNELFSMDNATRAIVKNTHVLDLISGDANGSPAYPVWEETTSTNGTEMQLWFSSLVNGTYAAALVNWGSQDASGQSIDLSTFFVDDAPARKASWDVYDLWAGVDFKQGTVPAKLSKLSGSPFTGSIGNLDVPSHGIKLLRLVPAGTDGKGMSEQEHKRRALQEAEHVQLERAMQWQEDRVNARRMASRGL</sequence>
<dbReference type="RefSeq" id="XP_013244590.1">
    <property type="nucleotide sequence ID" value="XM_013389136.1"/>
</dbReference>
<dbReference type="FunFam" id="3.20.20.70:FF:000202">
    <property type="entry name" value="Alpha-galactosidase"/>
    <property type="match status" value="1"/>
</dbReference>
<dbReference type="InterPro" id="IPR002241">
    <property type="entry name" value="Glyco_hydro_27"/>
</dbReference>
<evidence type="ECO:0000313" key="15">
    <source>
        <dbReference type="Proteomes" id="UP000027361"/>
    </source>
</evidence>
<evidence type="ECO:0000259" key="13">
    <source>
        <dbReference type="Pfam" id="PF17801"/>
    </source>
</evidence>
<evidence type="ECO:0000256" key="4">
    <source>
        <dbReference type="ARBA" id="ARBA00012755"/>
    </source>
</evidence>
<evidence type="ECO:0000256" key="12">
    <source>
        <dbReference type="SAM" id="SignalP"/>
    </source>
</evidence>
<comment type="caution">
    <text evidence="14">The sequence shown here is derived from an EMBL/GenBank/DDBJ whole genome shotgun (WGS) entry which is preliminary data.</text>
</comment>
<dbReference type="Proteomes" id="UP000027361">
    <property type="component" value="Unassembled WGS sequence"/>
</dbReference>
<dbReference type="InParanoid" id="A0A066WEB0"/>
<dbReference type="GO" id="GO:0005576">
    <property type="term" value="C:extracellular region"/>
    <property type="evidence" value="ECO:0007669"/>
    <property type="project" value="UniProtKB-SubCell"/>
</dbReference>
<dbReference type="InterPro" id="IPR006215">
    <property type="entry name" value="Glyco_hydro_melibiase"/>
</dbReference>
<dbReference type="AlphaFoldDB" id="A0A066WEB0"/>
<evidence type="ECO:0000256" key="2">
    <source>
        <dbReference type="ARBA" id="ARBA00004613"/>
    </source>
</evidence>
<dbReference type="PRINTS" id="PR00748">
    <property type="entry name" value="MELIBIASE"/>
</dbReference>
<feature type="signal peptide" evidence="12">
    <location>
        <begin position="1"/>
        <end position="23"/>
    </location>
</feature>
<evidence type="ECO:0000256" key="8">
    <source>
        <dbReference type="ARBA" id="ARBA00023157"/>
    </source>
</evidence>
<dbReference type="OrthoDB" id="5795902at2759"/>
<dbReference type="InterPro" id="IPR000111">
    <property type="entry name" value="Glyco_hydro_27/36_CS"/>
</dbReference>